<reference evidence="2" key="1">
    <citation type="journal article" date="2021" name="Proc. Natl. Acad. Sci. U.S.A.">
        <title>A Catalog of Tens of Thousands of Viruses from Human Metagenomes Reveals Hidden Associations with Chronic Diseases.</title>
        <authorList>
            <person name="Tisza M.J."/>
            <person name="Buck C.B."/>
        </authorList>
    </citation>
    <scope>NUCLEOTIDE SEQUENCE</scope>
    <source>
        <strain evidence="2">CtkmZ20</strain>
    </source>
</reference>
<dbReference type="EMBL" id="BK015248">
    <property type="protein sequence ID" value="DAD97763.1"/>
    <property type="molecule type" value="Genomic_DNA"/>
</dbReference>
<feature type="domain" description="NUMOD4" evidence="1">
    <location>
        <begin position="16"/>
        <end position="75"/>
    </location>
</feature>
<dbReference type="Gene3D" id="3.90.75.20">
    <property type="match status" value="1"/>
</dbReference>
<dbReference type="InterPro" id="IPR010902">
    <property type="entry name" value="NUMOD4"/>
</dbReference>
<sequence length="103" mass="12198">MEEIWKNRIDDTLPYEQWKLINGCSNYYVSSLGRVRTSDRYSSRKRKNRKDDVVFVKGKILKQSENKNGYLRCCIIYDNGEKKSVYVHRLVIKTFLGDSTLPQ</sequence>
<protein>
    <submittedName>
        <fullName evidence="2">NUMOD4 motif protein</fullName>
    </submittedName>
</protein>
<organism evidence="2">
    <name type="scientific">Myoviridae sp. ctkmZ20</name>
    <dbReference type="NCBI Taxonomy" id="2825166"/>
    <lineage>
        <taxon>Viruses</taxon>
        <taxon>Duplodnaviria</taxon>
        <taxon>Heunggongvirae</taxon>
        <taxon>Uroviricota</taxon>
        <taxon>Caudoviricetes</taxon>
    </lineage>
</organism>
<evidence type="ECO:0000313" key="2">
    <source>
        <dbReference type="EMBL" id="DAD97763.1"/>
    </source>
</evidence>
<evidence type="ECO:0000259" key="1">
    <source>
        <dbReference type="Pfam" id="PF07463"/>
    </source>
</evidence>
<name>A0A8S5NUJ4_9CAUD</name>
<dbReference type="GO" id="GO:0016788">
    <property type="term" value="F:hydrolase activity, acting on ester bonds"/>
    <property type="evidence" value="ECO:0007669"/>
    <property type="project" value="InterPro"/>
</dbReference>
<dbReference type="Pfam" id="PF07463">
    <property type="entry name" value="NUMOD4"/>
    <property type="match status" value="1"/>
</dbReference>
<accession>A0A8S5NUJ4</accession>
<proteinExistence type="predicted"/>
<dbReference type="SUPFAM" id="SSF54060">
    <property type="entry name" value="His-Me finger endonucleases"/>
    <property type="match status" value="1"/>
</dbReference>
<dbReference type="InterPro" id="IPR044925">
    <property type="entry name" value="His-Me_finger_sf"/>
</dbReference>